<organism evidence="1 2">
    <name type="scientific">Reyranella humidisoli</name>
    <dbReference type="NCBI Taxonomy" id="2849149"/>
    <lineage>
        <taxon>Bacteria</taxon>
        <taxon>Pseudomonadati</taxon>
        <taxon>Pseudomonadota</taxon>
        <taxon>Alphaproteobacteria</taxon>
        <taxon>Hyphomicrobiales</taxon>
        <taxon>Reyranellaceae</taxon>
        <taxon>Reyranella</taxon>
    </lineage>
</organism>
<accession>A0ABS6IG99</accession>
<dbReference type="Proteomes" id="UP000727907">
    <property type="component" value="Unassembled WGS sequence"/>
</dbReference>
<proteinExistence type="predicted"/>
<reference evidence="1 2" key="1">
    <citation type="submission" date="2021-06" db="EMBL/GenBank/DDBJ databases">
        <authorList>
            <person name="Lee D.H."/>
        </authorList>
    </citation>
    <scope>NUCLEOTIDE SEQUENCE [LARGE SCALE GENOMIC DNA]</scope>
    <source>
        <strain evidence="1 2">MMS21-HV4-11</strain>
    </source>
</reference>
<evidence type="ECO:0000313" key="1">
    <source>
        <dbReference type="EMBL" id="MBU8873614.1"/>
    </source>
</evidence>
<evidence type="ECO:0008006" key="3">
    <source>
        <dbReference type="Google" id="ProtNLM"/>
    </source>
</evidence>
<dbReference type="EMBL" id="JAHOPB010000001">
    <property type="protein sequence ID" value="MBU8873614.1"/>
    <property type="molecule type" value="Genomic_DNA"/>
</dbReference>
<protein>
    <recommendedName>
        <fullName evidence="3">Peptidoglycan binding-like domain-containing protein</fullName>
    </recommendedName>
</protein>
<sequence length="272" mass="28398">MEIAAPTLPLSATSGDKDILRLQEWLVVRGIGVGENGNAAPGTAASVGIDGDFGPSTQAGCATFAAAAGLPSAAVNATFWQALTVGMATAFAFQSTCPNVGDAVIETARAHLVQRPLEARRFVDSELRGRDNSGPWVRAYCLGISDQWCQGAASQWVKQAFAALGRPLPFPLDGQGIAPLYVPSIVGSARRNNRLVSGASTTAVPAGSFFFVRGTINGQQSHVHVGVVISPIRPDGRFDTIEGNANTDGGQNGWEVCQRTRSRATCDFGVLA</sequence>
<comment type="caution">
    <text evidence="1">The sequence shown here is derived from an EMBL/GenBank/DDBJ whole genome shotgun (WGS) entry which is preliminary data.</text>
</comment>
<keyword evidence="2" id="KW-1185">Reference proteome</keyword>
<name>A0ABS6IG99_9HYPH</name>
<evidence type="ECO:0000313" key="2">
    <source>
        <dbReference type="Proteomes" id="UP000727907"/>
    </source>
</evidence>
<dbReference type="RefSeq" id="WP_216957917.1">
    <property type="nucleotide sequence ID" value="NZ_JAHOPB010000001.1"/>
</dbReference>
<gene>
    <name evidence="1" type="ORF">KQ910_07555</name>
</gene>